<protein>
    <recommendedName>
        <fullName evidence="7">WD repeat and HMG-box DNA-binding protein 1</fullName>
    </recommendedName>
    <alternativeName>
        <fullName evidence="8">Acidic nucleoplasmic DNA-binding protein 1</fullName>
    </alternativeName>
</protein>
<evidence type="ECO:0000256" key="10">
    <source>
        <dbReference type="PROSITE-ProRule" id="PRU00267"/>
    </source>
</evidence>
<dbReference type="SUPFAM" id="SSF50978">
    <property type="entry name" value="WD40 repeat-like"/>
    <property type="match status" value="1"/>
</dbReference>
<feature type="repeat" description="WD" evidence="9">
    <location>
        <begin position="224"/>
        <end position="265"/>
    </location>
</feature>
<evidence type="ECO:0000256" key="9">
    <source>
        <dbReference type="PROSITE-ProRule" id="PRU00221"/>
    </source>
</evidence>
<evidence type="ECO:0000313" key="14">
    <source>
        <dbReference type="Proteomes" id="UP001159428"/>
    </source>
</evidence>
<dbReference type="InterPro" id="IPR036322">
    <property type="entry name" value="WD40_repeat_dom_sf"/>
</dbReference>
<dbReference type="InterPro" id="IPR057646">
    <property type="entry name" value="WD40_WDHD1_1st"/>
</dbReference>
<organism evidence="13 14">
    <name type="scientific">Pocillopora meandrina</name>
    <dbReference type="NCBI Taxonomy" id="46732"/>
    <lineage>
        <taxon>Eukaryota</taxon>
        <taxon>Metazoa</taxon>
        <taxon>Cnidaria</taxon>
        <taxon>Anthozoa</taxon>
        <taxon>Hexacorallia</taxon>
        <taxon>Scleractinia</taxon>
        <taxon>Astrocoeniina</taxon>
        <taxon>Pocilloporidae</taxon>
        <taxon>Pocillopora</taxon>
    </lineage>
</organism>
<keyword evidence="3" id="KW-0677">Repeat</keyword>
<feature type="region of interest" description="Disordered" evidence="11">
    <location>
        <begin position="1034"/>
        <end position="1081"/>
    </location>
</feature>
<dbReference type="SUPFAM" id="SSF47095">
    <property type="entry name" value="HMG-box"/>
    <property type="match status" value="1"/>
</dbReference>
<dbReference type="SMART" id="SM00398">
    <property type="entry name" value="HMG"/>
    <property type="match status" value="1"/>
</dbReference>
<dbReference type="EMBL" id="CALNXJ010000072">
    <property type="protein sequence ID" value="CAH3159695.1"/>
    <property type="molecule type" value="Genomic_DNA"/>
</dbReference>
<feature type="domain" description="HMG box" evidence="12">
    <location>
        <begin position="989"/>
        <end position="1057"/>
    </location>
</feature>
<comment type="function">
    <text evidence="6">Core replisome component that acts as a replication initiation factor. Binds directly to the CMG complex and functions as a hub to recruit additional proteins to the replication fork.</text>
</comment>
<dbReference type="PROSITE" id="PS00678">
    <property type="entry name" value="WD_REPEATS_1"/>
    <property type="match status" value="1"/>
</dbReference>
<dbReference type="GO" id="GO:0003677">
    <property type="term" value="F:DNA binding"/>
    <property type="evidence" value="ECO:0007669"/>
    <property type="project" value="UniProtKB-UniRule"/>
</dbReference>
<dbReference type="GO" id="GO:0043596">
    <property type="term" value="C:nuclear replication fork"/>
    <property type="evidence" value="ECO:0007669"/>
    <property type="project" value="TreeGrafter"/>
</dbReference>
<reference evidence="13 14" key="1">
    <citation type="submission" date="2022-05" db="EMBL/GenBank/DDBJ databases">
        <authorList>
            <consortium name="Genoscope - CEA"/>
            <person name="William W."/>
        </authorList>
    </citation>
    <scope>NUCLEOTIDE SEQUENCE [LARGE SCALE GENOMIC DNA]</scope>
</reference>
<dbReference type="FunFam" id="1.10.30.10:FF:000028">
    <property type="entry name" value="WD repeat and HMG-box DNA-binding protein 1"/>
    <property type="match status" value="1"/>
</dbReference>
<dbReference type="InterPro" id="IPR055339">
    <property type="entry name" value="HMG-box_WDHD1"/>
</dbReference>
<dbReference type="Pfam" id="PF20946">
    <property type="entry name" value="Ctf4_C"/>
    <property type="match status" value="1"/>
</dbReference>
<feature type="DNA-binding region" description="HMG box" evidence="10">
    <location>
        <begin position="989"/>
        <end position="1057"/>
    </location>
</feature>
<comment type="caution">
    <text evidence="13">The sequence shown here is derived from an EMBL/GenBank/DDBJ whole genome shotgun (WGS) entry which is preliminary data.</text>
</comment>
<dbReference type="InterPro" id="IPR036910">
    <property type="entry name" value="HMG_box_dom_sf"/>
</dbReference>
<dbReference type="Pfam" id="PF24817">
    <property type="entry name" value="WD40_WDHD1_1st"/>
    <property type="match status" value="1"/>
</dbReference>
<keyword evidence="14" id="KW-1185">Reference proteome</keyword>
<feature type="region of interest" description="Disordered" evidence="11">
    <location>
        <begin position="824"/>
        <end position="995"/>
    </location>
</feature>
<dbReference type="GO" id="GO:0006261">
    <property type="term" value="P:DNA-templated DNA replication"/>
    <property type="evidence" value="ECO:0007669"/>
    <property type="project" value="InterPro"/>
</dbReference>
<comment type="subcellular location">
    <subcellularLocation>
        <location evidence="1">Nucleus</location>
        <location evidence="1">Nucleoplasm</location>
    </subcellularLocation>
</comment>
<dbReference type="PROSITE" id="PS50082">
    <property type="entry name" value="WD_REPEATS_2"/>
    <property type="match status" value="2"/>
</dbReference>
<dbReference type="InterPro" id="IPR015943">
    <property type="entry name" value="WD40/YVTN_repeat-like_dom_sf"/>
</dbReference>
<dbReference type="InterPro" id="IPR022100">
    <property type="entry name" value="WDHD1/CFT4_beta-prop_2nd"/>
</dbReference>
<name>A0AAU9XVB1_9CNID</name>
<dbReference type="InterPro" id="IPR001680">
    <property type="entry name" value="WD40_rpt"/>
</dbReference>
<feature type="compositionally biased region" description="Basic and acidic residues" evidence="11">
    <location>
        <begin position="969"/>
        <end position="987"/>
    </location>
</feature>
<gene>
    <name evidence="13" type="ORF">PMEA_00032084</name>
</gene>
<dbReference type="PANTHER" id="PTHR19932:SF10">
    <property type="entry name" value="WD REPEAT AND HMG-BOX DNA-BINDING PROTEIN 1"/>
    <property type="match status" value="1"/>
</dbReference>
<dbReference type="GO" id="GO:0003682">
    <property type="term" value="F:chromatin binding"/>
    <property type="evidence" value="ECO:0007669"/>
    <property type="project" value="TreeGrafter"/>
</dbReference>
<feature type="repeat" description="WD" evidence="9">
    <location>
        <begin position="130"/>
        <end position="171"/>
    </location>
</feature>
<evidence type="ECO:0000256" key="3">
    <source>
        <dbReference type="ARBA" id="ARBA00022737"/>
    </source>
</evidence>
<dbReference type="SMART" id="SM00320">
    <property type="entry name" value="WD40"/>
    <property type="match status" value="5"/>
</dbReference>
<feature type="region of interest" description="Disordered" evidence="11">
    <location>
        <begin position="382"/>
        <end position="402"/>
    </location>
</feature>
<dbReference type="GO" id="GO:0006281">
    <property type="term" value="P:DNA repair"/>
    <property type="evidence" value="ECO:0007669"/>
    <property type="project" value="TreeGrafter"/>
</dbReference>
<evidence type="ECO:0000256" key="8">
    <source>
        <dbReference type="ARBA" id="ARBA00080131"/>
    </source>
</evidence>
<dbReference type="PROSITE" id="PS50118">
    <property type="entry name" value="HMG_BOX_2"/>
    <property type="match status" value="1"/>
</dbReference>
<dbReference type="InterPro" id="IPR048591">
    <property type="entry name" value="WDHD1/CFT4_hel"/>
</dbReference>
<dbReference type="Gene3D" id="1.10.30.10">
    <property type="entry name" value="High mobility group box domain"/>
    <property type="match status" value="1"/>
</dbReference>
<dbReference type="PROSITE" id="PS50294">
    <property type="entry name" value="WD_REPEATS_REGION"/>
    <property type="match status" value="2"/>
</dbReference>
<evidence type="ECO:0000256" key="5">
    <source>
        <dbReference type="ARBA" id="ARBA00023242"/>
    </source>
</evidence>
<evidence type="ECO:0000259" key="12">
    <source>
        <dbReference type="PROSITE" id="PS50118"/>
    </source>
</evidence>
<feature type="compositionally biased region" description="Basic and acidic residues" evidence="11">
    <location>
        <begin position="1036"/>
        <end position="1046"/>
    </location>
</feature>
<accession>A0AAU9XVB1</accession>
<evidence type="ECO:0000256" key="2">
    <source>
        <dbReference type="ARBA" id="ARBA00022574"/>
    </source>
</evidence>
<dbReference type="GO" id="GO:0005654">
    <property type="term" value="C:nucleoplasm"/>
    <property type="evidence" value="ECO:0007669"/>
    <property type="project" value="UniProtKB-SubCell"/>
</dbReference>
<keyword evidence="5 10" id="KW-0539">Nucleus</keyword>
<dbReference type="InterPro" id="IPR009071">
    <property type="entry name" value="HMG_box_dom"/>
</dbReference>
<evidence type="ECO:0000256" key="4">
    <source>
        <dbReference type="ARBA" id="ARBA00023125"/>
    </source>
</evidence>
<dbReference type="PANTHER" id="PTHR19932">
    <property type="entry name" value="WD REPEAT AND HMG-BOX DNA BINDING PROTEIN"/>
    <property type="match status" value="1"/>
</dbReference>
<dbReference type="GO" id="GO:0000278">
    <property type="term" value="P:mitotic cell cycle"/>
    <property type="evidence" value="ECO:0007669"/>
    <property type="project" value="TreeGrafter"/>
</dbReference>
<evidence type="ECO:0000256" key="1">
    <source>
        <dbReference type="ARBA" id="ARBA00004642"/>
    </source>
</evidence>
<dbReference type="Pfam" id="PF24815">
    <property type="entry name" value="HMG_WDHD1"/>
    <property type="match status" value="1"/>
</dbReference>
<dbReference type="CDD" id="cd00200">
    <property type="entry name" value="WD40"/>
    <property type="match status" value="1"/>
</dbReference>
<evidence type="ECO:0000313" key="13">
    <source>
        <dbReference type="EMBL" id="CAH3159695.1"/>
    </source>
</evidence>
<dbReference type="Pfam" id="PF12341">
    <property type="entry name" value="Mcl1_mid"/>
    <property type="match status" value="1"/>
</dbReference>
<keyword evidence="2 9" id="KW-0853">WD repeat</keyword>
<proteinExistence type="predicted"/>
<evidence type="ECO:0000256" key="11">
    <source>
        <dbReference type="SAM" id="MobiDB-lite"/>
    </source>
</evidence>
<feature type="compositionally biased region" description="Acidic residues" evidence="11">
    <location>
        <begin position="842"/>
        <end position="863"/>
    </location>
</feature>
<dbReference type="AlphaFoldDB" id="A0AAU9XVB1"/>
<dbReference type="InterPro" id="IPR019775">
    <property type="entry name" value="WD40_repeat_CS"/>
</dbReference>
<dbReference type="Proteomes" id="UP001159428">
    <property type="component" value="Unassembled WGS sequence"/>
</dbReference>
<evidence type="ECO:0000256" key="6">
    <source>
        <dbReference type="ARBA" id="ARBA00056293"/>
    </source>
</evidence>
<keyword evidence="4 10" id="KW-0238">DNA-binding</keyword>
<dbReference type="Gene3D" id="2.130.10.10">
    <property type="entry name" value="YVTN repeat-like/Quinoprotein amine dehydrogenase"/>
    <property type="match status" value="1"/>
</dbReference>
<feature type="compositionally biased region" description="Basic and acidic residues" evidence="11">
    <location>
        <begin position="864"/>
        <end position="879"/>
    </location>
</feature>
<dbReference type="CDD" id="cd21993">
    <property type="entry name" value="HMG-box_WDHD1"/>
    <property type="match status" value="1"/>
</dbReference>
<sequence>MPADRKPMRFSHSEGQTDVCFDETGSYLLTCGSDGDVRIYKDFDDSDPESVRAGENVTVLVVKNKKIVTASDNSVKVFTFPEGSPDGILTRFTAPVNHICFNQSGTVFAAGASDFNVKVVTVADGSQKVLRGHEAPVLSVTMDPKDQYVASSSCDGTVKIWNLDDQTCKMTLSILPRVNDTRISKTLCRLAWQPGSGKYMAVPVDKTVKVYERDTWKSTFNLEKDGHSELVSLVSWSPCGNYIASASINGEIFIWKVATQAVIERITHENGYTICGLAWNPKGNKEIAYTDNQGQFGVCENVIPNDEVKSSNHSVTDNDVMDDSLMSAAMDADSDDEQLIIGKKKPKSKSTAWIDEEAEDDDDDDDEFKDIRKLKAALAAPLDFGDGGNDGDTASEVSAPQAPKKEVIHTPFIPVVQPPFQPGSTPVHLMHRFMVWNSVGIVRCHTEDEISSIEVEFHDTSTHHPLHLTNHLNHTMAALSSTAVLLACKAHEDSPSKLVCIHFGSWDNSREWTVALPEGESIQAVAVGSSFAAVATDKRFLRIFTIGGVQGDILSLPGSVVCMSGHKNQLMVVFHINNPLPGEQALALKLLDLKHNQEIIAEERVLLSEKSTLAWLGFSEEGTPVTVDSAGVVRLLSSSFGTSWSPVCITKSNMKNKSDNYWVVGLDEKSQQIRCIYCKGSTYPPTLPRPVLVLMPLQLPFCEMTTEKGQLEETYVRSKLVFGASDERDEASSNLAKTSQIQSIMKLFALACKSDREFRAMELCELLPDAHSVSLAIKYAARSRRMNLANRLDELAREKAKLEAEEEFEDDFQQIDWPVRRSKISTSRVGSHRPSHIPREVEQEEEIEENEVDDDMDVDDDDQQVSRKKERKGLSRLDSQDLGSKPISNAKSNPPLSPLPSSNPSQGRSNPFRVSSPGKRASGVRGKSFFDSVEEEKKASLQRKSKISPDSKPVQKKKRGKQTTLMKTPPEKEKATVNKETSPERKNPPSKKVNGFTLWFEENKAGLSEENPELTGTDLVKSAMRQWKALDEDEKMEWNKKAKETAEETEQGEKKRKREMSDEENEDSLNTINLAKKTKESGVKVTTSKLAGFVYNKN</sequence>
<evidence type="ECO:0000256" key="7">
    <source>
        <dbReference type="ARBA" id="ARBA00069769"/>
    </source>
</evidence>